<evidence type="ECO:0000313" key="1">
    <source>
        <dbReference type="EMBL" id="APR04846.1"/>
    </source>
</evidence>
<name>A0A1H5SE03_9RHOO</name>
<dbReference type="STRING" id="96773.Tchl_1999"/>
<accession>A0A1H5SE03</accession>
<gene>
    <name evidence="1" type="ORF">Tchl_1999</name>
</gene>
<reference evidence="1 2" key="1">
    <citation type="submission" date="2016-12" db="EMBL/GenBank/DDBJ databases">
        <title>Complete genome sequence of Thauera chlorobenzoica, a Betaproteobacterium degrading haloaromatics anaerobically to CO2 and halides.</title>
        <authorList>
            <person name="Goris T."/>
            <person name="Mergelsberg M."/>
            <person name="Boll M."/>
        </authorList>
    </citation>
    <scope>NUCLEOTIDE SEQUENCE [LARGE SCALE GENOMIC DNA]</scope>
    <source>
        <strain evidence="1 2">3CB1</strain>
    </source>
</reference>
<proteinExistence type="predicted"/>
<protein>
    <submittedName>
        <fullName evidence="1">Uncharacterized protein</fullName>
    </submittedName>
</protein>
<dbReference type="Proteomes" id="UP000185739">
    <property type="component" value="Chromosome"/>
</dbReference>
<dbReference type="RefSeq" id="WP_075148275.1">
    <property type="nucleotide sequence ID" value="NZ_CP018839.1"/>
</dbReference>
<evidence type="ECO:0000313" key="2">
    <source>
        <dbReference type="Proteomes" id="UP000185739"/>
    </source>
</evidence>
<sequence>MGGRTIGIVLTREVCEIDPVERYPDQWRRHMRAWKAEDHLGYPSRSVAFRSGGSRGEVAFEDMCEGVDNLAGYAMEAIVDDLEPMERAALSSYYLGTRFPGRDLHPFLVRAKQKIRRKLPSRGLV</sequence>
<dbReference type="EMBL" id="CP018839">
    <property type="protein sequence ID" value="APR04846.1"/>
    <property type="molecule type" value="Genomic_DNA"/>
</dbReference>
<organism evidence="1 2">
    <name type="scientific">Thauera chlorobenzoica</name>
    <dbReference type="NCBI Taxonomy" id="96773"/>
    <lineage>
        <taxon>Bacteria</taxon>
        <taxon>Pseudomonadati</taxon>
        <taxon>Pseudomonadota</taxon>
        <taxon>Betaproteobacteria</taxon>
        <taxon>Rhodocyclales</taxon>
        <taxon>Zoogloeaceae</taxon>
        <taxon>Thauera</taxon>
    </lineage>
</organism>
<keyword evidence="2" id="KW-1185">Reference proteome</keyword>
<dbReference type="KEGG" id="tcl:Tchl_1999"/>
<dbReference type="AlphaFoldDB" id="A0A1H5SE03"/>